<dbReference type="SMART" id="SM00894">
    <property type="entry name" value="Excalibur"/>
    <property type="match status" value="1"/>
</dbReference>
<dbReference type="AlphaFoldDB" id="A0A542ZX26"/>
<protein>
    <submittedName>
        <fullName evidence="3">Excalibur calcium-binding domain-containing protein</fullName>
    </submittedName>
</protein>
<dbReference type="Pfam" id="PF07510">
    <property type="entry name" value="GmrSD_C"/>
    <property type="match status" value="1"/>
</dbReference>
<proteinExistence type="predicted"/>
<feature type="compositionally biased region" description="Basic and acidic residues" evidence="1">
    <location>
        <begin position="362"/>
        <end position="375"/>
    </location>
</feature>
<feature type="region of interest" description="Disordered" evidence="1">
    <location>
        <begin position="336"/>
        <end position="385"/>
    </location>
</feature>
<dbReference type="PANTHER" id="PTHR24094:SF15">
    <property type="entry name" value="AMP-DEPENDENT SYNTHETASE_LIGASE DOMAIN-CONTAINING PROTEIN-RELATED"/>
    <property type="match status" value="1"/>
</dbReference>
<feature type="domain" description="Excalibur calcium-binding" evidence="2">
    <location>
        <begin position="391"/>
        <end position="427"/>
    </location>
</feature>
<dbReference type="OrthoDB" id="5196645at2"/>
<comment type="caution">
    <text evidence="3">The sequence shown here is derived from an EMBL/GenBank/DDBJ whole genome shotgun (WGS) entry which is preliminary data.</text>
</comment>
<sequence>MRASAKPFWITLGLAALFGLFQGIGGALVLAGITALCWVIVKAARGKNVLAAAGIPNGVVAAAAVAVIVFGGAVSDAGSGEPAPLGTTSPSPSAGSPSAAPDRTDEDGVKQPSAEPAIEETEPAASDDEEAPQGENSGTPDPQSPDDGTVLAAEGDALAVLATLPTKGRAPKTGYDRDSFAYRSFDADGNGCDVRNDVLRRDLTKVVLQTGTGGCVVLSGMLADPYSGEEIAFTRGQDTSAQVQIDHVVALSDAWQKGAQSWDGDTRKHFGNDPLNLLAVDGPLNNQKGDGDAATWLPPNRGYRCEYVARQIAVKAEYRLWVTKAERSAMEKVLTGCPGQTIPTDVTTPKDRSPKTKSGPKTKSEPSKMTPKADKGSSTVKESFTPPADVYYKNCTAARNAGAAPVYRGDPGYGTHLDRNGDGVGCE</sequence>
<evidence type="ECO:0000259" key="2">
    <source>
        <dbReference type="SMART" id="SM00894"/>
    </source>
</evidence>
<evidence type="ECO:0000256" key="1">
    <source>
        <dbReference type="SAM" id="MobiDB-lite"/>
    </source>
</evidence>
<dbReference type="InterPro" id="IPR008613">
    <property type="entry name" value="Excalibur_Ca-bd_domain"/>
</dbReference>
<accession>A0A542ZX26</accession>
<evidence type="ECO:0000313" key="3">
    <source>
        <dbReference type="EMBL" id="TQL64895.1"/>
    </source>
</evidence>
<dbReference type="Pfam" id="PF05901">
    <property type="entry name" value="Excalibur"/>
    <property type="match status" value="1"/>
</dbReference>
<feature type="compositionally biased region" description="Acidic residues" evidence="1">
    <location>
        <begin position="117"/>
        <end position="132"/>
    </location>
</feature>
<dbReference type="InterPro" id="IPR011089">
    <property type="entry name" value="GmrSD_C"/>
</dbReference>
<feature type="region of interest" description="Disordered" evidence="1">
    <location>
        <begin position="79"/>
        <end position="150"/>
    </location>
</feature>
<organism evidence="3 4">
    <name type="scientific">Rarobacter faecitabidus</name>
    <dbReference type="NCBI Taxonomy" id="13243"/>
    <lineage>
        <taxon>Bacteria</taxon>
        <taxon>Bacillati</taxon>
        <taxon>Actinomycetota</taxon>
        <taxon>Actinomycetes</taxon>
        <taxon>Micrococcales</taxon>
        <taxon>Rarobacteraceae</taxon>
        <taxon>Rarobacter</taxon>
    </lineage>
</organism>
<reference evidence="3 4" key="1">
    <citation type="submission" date="2019-06" db="EMBL/GenBank/DDBJ databases">
        <title>Sequencing the genomes of 1000 actinobacteria strains.</title>
        <authorList>
            <person name="Klenk H.-P."/>
        </authorList>
    </citation>
    <scope>NUCLEOTIDE SEQUENCE [LARGE SCALE GENOMIC DNA]</scope>
    <source>
        <strain evidence="3 4">DSM 4813</strain>
    </source>
</reference>
<feature type="compositionally biased region" description="Low complexity" evidence="1">
    <location>
        <begin position="82"/>
        <end position="101"/>
    </location>
</feature>
<evidence type="ECO:0000313" key="4">
    <source>
        <dbReference type="Proteomes" id="UP000315389"/>
    </source>
</evidence>
<feature type="region of interest" description="Disordered" evidence="1">
    <location>
        <begin position="403"/>
        <end position="427"/>
    </location>
</feature>
<dbReference type="PANTHER" id="PTHR24094">
    <property type="entry name" value="SECRETED PROTEIN"/>
    <property type="match status" value="1"/>
</dbReference>
<dbReference type="EMBL" id="VFOS01000001">
    <property type="protein sequence ID" value="TQL64895.1"/>
    <property type="molecule type" value="Genomic_DNA"/>
</dbReference>
<dbReference type="RefSeq" id="WP_142120169.1">
    <property type="nucleotide sequence ID" value="NZ_BAAASV010000002.1"/>
</dbReference>
<keyword evidence="4" id="KW-1185">Reference proteome</keyword>
<gene>
    <name evidence="3" type="ORF">FB461_1423</name>
</gene>
<name>A0A542ZX26_RARFA</name>
<dbReference type="Proteomes" id="UP000315389">
    <property type="component" value="Unassembled WGS sequence"/>
</dbReference>